<feature type="transmembrane region" description="Helical" evidence="7">
    <location>
        <begin position="75"/>
        <end position="93"/>
    </location>
</feature>
<dbReference type="InterPro" id="IPR011701">
    <property type="entry name" value="MFS"/>
</dbReference>
<evidence type="ECO:0000259" key="8">
    <source>
        <dbReference type="PROSITE" id="PS50850"/>
    </source>
</evidence>
<dbReference type="Gene3D" id="3.30.70.100">
    <property type="match status" value="1"/>
</dbReference>
<reference evidence="9 10" key="1">
    <citation type="submission" date="2017-05" db="EMBL/GenBank/DDBJ databases">
        <title>Genomic insights into alkan degradation activity of Oleiphilus messinensis.</title>
        <authorList>
            <person name="Kozyavkin S.A."/>
            <person name="Slesarev A.I."/>
            <person name="Golyshin P.N."/>
            <person name="Korzhenkov A."/>
            <person name="Golyshina O.N."/>
            <person name="Toshchakov S.V."/>
        </authorList>
    </citation>
    <scope>NUCLEOTIDE SEQUENCE [LARGE SCALE GENOMIC DNA]</scope>
    <source>
        <strain evidence="9 10">ME102</strain>
    </source>
</reference>
<evidence type="ECO:0000256" key="1">
    <source>
        <dbReference type="ARBA" id="ARBA00004651"/>
    </source>
</evidence>
<feature type="transmembrane region" description="Helical" evidence="7">
    <location>
        <begin position="276"/>
        <end position="295"/>
    </location>
</feature>
<dbReference type="AlphaFoldDB" id="A0A1Y0I4V0"/>
<feature type="transmembrane region" description="Helical" evidence="7">
    <location>
        <begin position="301"/>
        <end position="323"/>
    </location>
</feature>
<dbReference type="InterPro" id="IPR036259">
    <property type="entry name" value="MFS_trans_sf"/>
</dbReference>
<keyword evidence="2" id="KW-0813">Transport</keyword>
<dbReference type="PANTHER" id="PTHR23517:SF2">
    <property type="entry name" value="MULTIDRUG RESISTANCE PROTEIN MDTH"/>
    <property type="match status" value="1"/>
</dbReference>
<evidence type="ECO:0000256" key="6">
    <source>
        <dbReference type="ARBA" id="ARBA00023136"/>
    </source>
</evidence>
<feature type="transmembrane region" description="Helical" evidence="7">
    <location>
        <begin position="9"/>
        <end position="31"/>
    </location>
</feature>
<evidence type="ECO:0000256" key="2">
    <source>
        <dbReference type="ARBA" id="ARBA00022448"/>
    </source>
</evidence>
<dbReference type="PANTHER" id="PTHR23517">
    <property type="entry name" value="RESISTANCE PROTEIN MDTM, PUTATIVE-RELATED-RELATED"/>
    <property type="match status" value="1"/>
</dbReference>
<keyword evidence="3" id="KW-1003">Cell membrane</keyword>
<feature type="transmembrane region" description="Helical" evidence="7">
    <location>
        <begin position="365"/>
        <end position="384"/>
    </location>
</feature>
<keyword evidence="6 7" id="KW-0472">Membrane</keyword>
<feature type="transmembrane region" description="Helical" evidence="7">
    <location>
        <begin position="43"/>
        <end position="63"/>
    </location>
</feature>
<organism evidence="9 10">
    <name type="scientific">Oleiphilus messinensis</name>
    <dbReference type="NCBI Taxonomy" id="141451"/>
    <lineage>
        <taxon>Bacteria</taxon>
        <taxon>Pseudomonadati</taxon>
        <taxon>Pseudomonadota</taxon>
        <taxon>Gammaproteobacteria</taxon>
        <taxon>Oceanospirillales</taxon>
        <taxon>Oleiphilaceae</taxon>
        <taxon>Oleiphilus</taxon>
    </lineage>
</organism>
<feature type="transmembrane region" description="Helical" evidence="7">
    <location>
        <begin position="99"/>
        <end position="119"/>
    </location>
</feature>
<evidence type="ECO:0000256" key="3">
    <source>
        <dbReference type="ARBA" id="ARBA00022475"/>
    </source>
</evidence>
<protein>
    <submittedName>
        <fullName evidence="9">DHA1 family MFS permease</fullName>
    </submittedName>
</protein>
<comment type="subcellular location">
    <subcellularLocation>
        <location evidence="1">Cell membrane</location>
        <topology evidence="1">Multi-pass membrane protein</topology>
    </subcellularLocation>
</comment>
<dbReference type="EMBL" id="CP021425">
    <property type="protein sequence ID" value="ARU54806.1"/>
    <property type="molecule type" value="Genomic_DNA"/>
</dbReference>
<proteinExistence type="predicted"/>
<dbReference type="KEGG" id="ome:OLMES_0714"/>
<dbReference type="SUPFAM" id="SSF103473">
    <property type="entry name" value="MFS general substrate transporter"/>
    <property type="match status" value="1"/>
</dbReference>
<dbReference type="Gene3D" id="1.20.1250.20">
    <property type="entry name" value="MFS general substrate transporter like domains"/>
    <property type="match status" value="1"/>
</dbReference>
<feature type="domain" description="Major facilitator superfamily (MFS) profile" evidence="8">
    <location>
        <begin position="1"/>
        <end position="386"/>
    </location>
</feature>
<keyword evidence="4 7" id="KW-0812">Transmembrane</keyword>
<dbReference type="OrthoDB" id="9764259at2"/>
<evidence type="ECO:0000256" key="7">
    <source>
        <dbReference type="SAM" id="Phobius"/>
    </source>
</evidence>
<dbReference type="InterPro" id="IPR050171">
    <property type="entry name" value="MFS_Transporters"/>
</dbReference>
<feature type="transmembrane region" description="Helical" evidence="7">
    <location>
        <begin position="246"/>
        <end position="267"/>
    </location>
</feature>
<evidence type="ECO:0000313" key="9">
    <source>
        <dbReference type="EMBL" id="ARU54806.1"/>
    </source>
</evidence>
<dbReference type="GO" id="GO:0022857">
    <property type="term" value="F:transmembrane transporter activity"/>
    <property type="evidence" value="ECO:0007669"/>
    <property type="project" value="InterPro"/>
</dbReference>
<dbReference type="InterPro" id="IPR020846">
    <property type="entry name" value="MFS_dom"/>
</dbReference>
<evidence type="ECO:0000256" key="5">
    <source>
        <dbReference type="ARBA" id="ARBA00022989"/>
    </source>
</evidence>
<feature type="transmembrane region" description="Helical" evidence="7">
    <location>
        <begin position="131"/>
        <end position="156"/>
    </location>
</feature>
<dbReference type="CDD" id="cd17472">
    <property type="entry name" value="MFS_YajR_like"/>
    <property type="match status" value="1"/>
</dbReference>
<feature type="transmembrane region" description="Helical" evidence="7">
    <location>
        <begin position="162"/>
        <end position="181"/>
    </location>
</feature>
<gene>
    <name evidence="9" type="ORF">OLMES_0714</name>
</gene>
<keyword evidence="5 7" id="KW-1133">Transmembrane helix</keyword>
<dbReference type="RefSeq" id="WP_087459972.1">
    <property type="nucleotide sequence ID" value="NZ_CP021425.1"/>
</dbReference>
<keyword evidence="10" id="KW-1185">Reference proteome</keyword>
<dbReference type="GO" id="GO:0005886">
    <property type="term" value="C:plasma membrane"/>
    <property type="evidence" value="ECO:0007669"/>
    <property type="project" value="UniProtKB-SubCell"/>
</dbReference>
<dbReference type="Pfam" id="PF07690">
    <property type="entry name" value="MFS_1"/>
    <property type="match status" value="1"/>
</dbReference>
<feature type="transmembrane region" description="Helical" evidence="7">
    <location>
        <begin position="214"/>
        <end position="234"/>
    </location>
</feature>
<feature type="transmembrane region" description="Helical" evidence="7">
    <location>
        <begin position="335"/>
        <end position="359"/>
    </location>
</feature>
<accession>A0A1Y0I4V0</accession>
<sequence length="463" mass="50325">MTGFEKRSVLALATLYSMRMLGLFMILPVFVLTANNLEGATPVLIGLAMGAYGLSQALLQIPFGMLSDYFGRKKLLILGLILFAVGSVIAALSESIYGVLLGRILQGAGAIASVLMALLSDLTLEENRTKAMAVVGMSIGISFSVALVVGPLVASYAGLSGIFWLTSIFALIGICLVIWVVPTPVKRTQHLDTRPLSSQIAAIVRDRELVRLDIGIFVLHGILTALFLAIPLVFVNEAGIPKEDHWWIYLSVMGTSFFAMVPFIVIAEKFRRMKPVFVGAISVLLVALLSLSYFHGALVQVWWGLFFFFMAFNLLEASLPSLISKRSPAGGKGTAMGVYSTCQFMGAFVGGTVGGLGLAEWGPDAVILGCVLLGLVWLYFAFTMSSPGYSTSMMIKWHFKLDEESAQKVSDRLSNIAGVEDVVVIIQEQAAYLKVDKQHLDEDALQFYREKSNQDWYCAPANS</sequence>
<name>A0A1Y0I4V0_9GAMM</name>
<dbReference type="PROSITE" id="PS50850">
    <property type="entry name" value="MFS"/>
    <property type="match status" value="1"/>
</dbReference>
<evidence type="ECO:0000313" key="10">
    <source>
        <dbReference type="Proteomes" id="UP000196027"/>
    </source>
</evidence>
<evidence type="ECO:0000256" key="4">
    <source>
        <dbReference type="ARBA" id="ARBA00022692"/>
    </source>
</evidence>
<dbReference type="Proteomes" id="UP000196027">
    <property type="component" value="Chromosome"/>
</dbReference>